<evidence type="ECO:0000256" key="4">
    <source>
        <dbReference type="ARBA" id="ARBA00022989"/>
    </source>
</evidence>
<feature type="transmembrane region" description="Helical" evidence="6">
    <location>
        <begin position="162"/>
        <end position="183"/>
    </location>
</feature>
<feature type="transmembrane region" description="Helical" evidence="6">
    <location>
        <begin position="265"/>
        <end position="289"/>
    </location>
</feature>
<dbReference type="Pfam" id="PF07690">
    <property type="entry name" value="MFS_1"/>
    <property type="match status" value="1"/>
</dbReference>
<dbReference type="PANTHER" id="PTHR43791">
    <property type="entry name" value="PERMEASE-RELATED"/>
    <property type="match status" value="1"/>
</dbReference>
<feature type="transmembrane region" description="Helical" evidence="6">
    <location>
        <begin position="424"/>
        <end position="444"/>
    </location>
</feature>
<feature type="transmembrane region" description="Helical" evidence="6">
    <location>
        <begin position="42"/>
        <end position="58"/>
    </location>
</feature>
<dbReference type="OrthoDB" id="2962993at2759"/>
<keyword evidence="5 6" id="KW-0472">Membrane</keyword>
<dbReference type="SUPFAM" id="SSF103473">
    <property type="entry name" value="MFS general substrate transporter"/>
    <property type="match status" value="1"/>
</dbReference>
<dbReference type="GO" id="GO:0016020">
    <property type="term" value="C:membrane"/>
    <property type="evidence" value="ECO:0007669"/>
    <property type="project" value="UniProtKB-SubCell"/>
</dbReference>
<keyword evidence="9" id="KW-1185">Reference proteome</keyword>
<evidence type="ECO:0000256" key="1">
    <source>
        <dbReference type="ARBA" id="ARBA00004141"/>
    </source>
</evidence>
<name>A0A6A6ESU5_9PEZI</name>
<feature type="transmembrane region" description="Helical" evidence="6">
    <location>
        <begin position="301"/>
        <end position="322"/>
    </location>
</feature>
<feature type="transmembrane region" description="Helical" evidence="6">
    <location>
        <begin position="195"/>
        <end position="215"/>
    </location>
</feature>
<gene>
    <name evidence="8" type="ORF">K469DRAFT_725899</name>
</gene>
<keyword evidence="4 6" id="KW-1133">Transmembrane helix</keyword>
<feature type="transmembrane region" description="Helical" evidence="6">
    <location>
        <begin position="390"/>
        <end position="412"/>
    </location>
</feature>
<dbReference type="PANTHER" id="PTHR43791:SF24">
    <property type="entry name" value="NICOTINIC ACID PLASMA MEMBRANE TRANSPORTER"/>
    <property type="match status" value="1"/>
</dbReference>
<dbReference type="InterPro" id="IPR020846">
    <property type="entry name" value="MFS_dom"/>
</dbReference>
<organism evidence="8 9">
    <name type="scientific">Zopfia rhizophila CBS 207.26</name>
    <dbReference type="NCBI Taxonomy" id="1314779"/>
    <lineage>
        <taxon>Eukaryota</taxon>
        <taxon>Fungi</taxon>
        <taxon>Dikarya</taxon>
        <taxon>Ascomycota</taxon>
        <taxon>Pezizomycotina</taxon>
        <taxon>Dothideomycetes</taxon>
        <taxon>Dothideomycetes incertae sedis</taxon>
        <taxon>Zopfiaceae</taxon>
        <taxon>Zopfia</taxon>
    </lineage>
</organism>
<feature type="transmembrane region" description="Helical" evidence="6">
    <location>
        <begin position="329"/>
        <end position="350"/>
    </location>
</feature>
<evidence type="ECO:0000259" key="7">
    <source>
        <dbReference type="PROSITE" id="PS50850"/>
    </source>
</evidence>
<comment type="subcellular location">
    <subcellularLocation>
        <location evidence="1">Membrane</location>
        <topology evidence="1">Multi-pass membrane protein</topology>
    </subcellularLocation>
</comment>
<dbReference type="PROSITE" id="PS50850">
    <property type="entry name" value="MFS"/>
    <property type="match status" value="1"/>
</dbReference>
<feature type="transmembrane region" description="Helical" evidence="6">
    <location>
        <begin position="70"/>
        <end position="95"/>
    </location>
</feature>
<protein>
    <submittedName>
        <fullName evidence="8">Retrograde regulation protein 2</fullName>
    </submittedName>
</protein>
<dbReference type="AlphaFoldDB" id="A0A6A6ESU5"/>
<keyword evidence="2" id="KW-0813">Transport</keyword>
<feature type="transmembrane region" description="Helical" evidence="6">
    <location>
        <begin position="356"/>
        <end position="378"/>
    </location>
</feature>
<dbReference type="Gene3D" id="1.20.1250.20">
    <property type="entry name" value="MFS general substrate transporter like domains"/>
    <property type="match status" value="2"/>
</dbReference>
<proteinExistence type="predicted"/>
<dbReference type="GO" id="GO:0022857">
    <property type="term" value="F:transmembrane transporter activity"/>
    <property type="evidence" value="ECO:0007669"/>
    <property type="project" value="InterPro"/>
</dbReference>
<keyword evidence="3 6" id="KW-0812">Transmembrane</keyword>
<evidence type="ECO:0000256" key="2">
    <source>
        <dbReference type="ARBA" id="ARBA00022448"/>
    </source>
</evidence>
<evidence type="ECO:0000256" key="6">
    <source>
        <dbReference type="SAM" id="Phobius"/>
    </source>
</evidence>
<sequence length="477" mass="53263">MSDHDVHSIKEKAGADFVEDALPQGELEYGKKEARLVAKLDWFLAPILGLLTLVSFLDRGNIGYAATQGMVIDIGLVGSQLNIAISIFYIFYILAEIPSSILVKRLQFNRVIPTENGFIQNFASLVACRLLLGLFEGVLFPSSVLLMANWYKREELGVRISYLYIAAALSSAFGGLIAFGILYMDGTAGYPGWRWLYIIEGLITVVIAFFCYYLIPKDYQTAYFLNDEDRRLMRRRAELTESYNGGQGHYTRKDFLMAVKDSKTWLHGFMQFACMTVVYGFSVFLPIILKTGFNYSTKAAQYLAIPVFLWGALTYAVGGFLSDRYQRRFLAVFLSAPFGIIGYCILLASSRVSVGVQYFSCFLISTAIYLCAGGNMAWLSMNSAPDGKRAAAVGITLTLTNVGGIVSGQIYVAKQAPHYRLGHAWSLASLVLAWIGWCIVRYVYNKRESWKEKAVAEGIVVPPEDFSDRAPGYRYQL</sequence>
<evidence type="ECO:0000313" key="8">
    <source>
        <dbReference type="EMBL" id="KAF2194634.1"/>
    </source>
</evidence>
<dbReference type="FunFam" id="1.20.1250.20:FF:000013">
    <property type="entry name" value="MFS general substrate transporter"/>
    <property type="match status" value="1"/>
</dbReference>
<dbReference type="InterPro" id="IPR036259">
    <property type="entry name" value="MFS_trans_sf"/>
</dbReference>
<evidence type="ECO:0000256" key="5">
    <source>
        <dbReference type="ARBA" id="ARBA00023136"/>
    </source>
</evidence>
<dbReference type="EMBL" id="ML994611">
    <property type="protein sequence ID" value="KAF2194634.1"/>
    <property type="molecule type" value="Genomic_DNA"/>
</dbReference>
<feature type="transmembrane region" description="Helical" evidence="6">
    <location>
        <begin position="130"/>
        <end position="150"/>
    </location>
</feature>
<dbReference type="Proteomes" id="UP000800200">
    <property type="component" value="Unassembled WGS sequence"/>
</dbReference>
<evidence type="ECO:0000313" key="9">
    <source>
        <dbReference type="Proteomes" id="UP000800200"/>
    </source>
</evidence>
<reference evidence="8" key="1">
    <citation type="journal article" date="2020" name="Stud. Mycol.">
        <title>101 Dothideomycetes genomes: a test case for predicting lifestyles and emergence of pathogens.</title>
        <authorList>
            <person name="Haridas S."/>
            <person name="Albert R."/>
            <person name="Binder M."/>
            <person name="Bloem J."/>
            <person name="Labutti K."/>
            <person name="Salamov A."/>
            <person name="Andreopoulos B."/>
            <person name="Baker S."/>
            <person name="Barry K."/>
            <person name="Bills G."/>
            <person name="Bluhm B."/>
            <person name="Cannon C."/>
            <person name="Castanera R."/>
            <person name="Culley D."/>
            <person name="Daum C."/>
            <person name="Ezra D."/>
            <person name="Gonzalez J."/>
            <person name="Henrissat B."/>
            <person name="Kuo A."/>
            <person name="Liang C."/>
            <person name="Lipzen A."/>
            <person name="Lutzoni F."/>
            <person name="Magnuson J."/>
            <person name="Mondo S."/>
            <person name="Nolan M."/>
            <person name="Ohm R."/>
            <person name="Pangilinan J."/>
            <person name="Park H.-J."/>
            <person name="Ramirez L."/>
            <person name="Alfaro M."/>
            <person name="Sun H."/>
            <person name="Tritt A."/>
            <person name="Yoshinaga Y."/>
            <person name="Zwiers L.-H."/>
            <person name="Turgeon B."/>
            <person name="Goodwin S."/>
            <person name="Spatafora J."/>
            <person name="Crous P."/>
            <person name="Grigoriev I."/>
        </authorList>
    </citation>
    <scope>NUCLEOTIDE SEQUENCE</scope>
    <source>
        <strain evidence="8">CBS 207.26</strain>
    </source>
</reference>
<evidence type="ECO:0000256" key="3">
    <source>
        <dbReference type="ARBA" id="ARBA00022692"/>
    </source>
</evidence>
<feature type="domain" description="Major facilitator superfamily (MFS) profile" evidence="7">
    <location>
        <begin position="1"/>
        <end position="448"/>
    </location>
</feature>
<dbReference type="InterPro" id="IPR011701">
    <property type="entry name" value="MFS"/>
</dbReference>
<accession>A0A6A6ESU5</accession>